<sequence>METAGTKSARRNAESGSDLNTYLTVFGASPRKAEIVTFSLKAFLKDLGLAWVSLLSGGWIREDGQRMQEGGDLLKDMELPGSPDPRDDPHPPRSVIGALLLKIYFGVGYDRIEANLKGMREFFWASSILPAISSIYPSSFEILSFNVSRPSKKSFTALISRSFNHCLPLLVQRFLSLYSTPLLRS</sequence>
<name>A0A133UII3_9EURY</name>
<accession>A0A133UII3</accession>
<comment type="caution">
    <text evidence="1">The sequence shown here is derived from an EMBL/GenBank/DDBJ whole genome shotgun (WGS) entry which is preliminary data.</text>
</comment>
<keyword evidence="2" id="KW-1185">Reference proteome</keyword>
<dbReference type="AlphaFoldDB" id="A0A133UII3"/>
<proteinExistence type="predicted"/>
<evidence type="ECO:0000313" key="1">
    <source>
        <dbReference type="EMBL" id="KXA94019.1"/>
    </source>
</evidence>
<protein>
    <submittedName>
        <fullName evidence="1">Uncharacterized protein</fullName>
    </submittedName>
</protein>
<reference evidence="1 2" key="1">
    <citation type="journal article" date="2016" name="Sci. Rep.">
        <title>Metabolic traits of an uncultured archaeal lineage -MSBL1- from brine pools of the Red Sea.</title>
        <authorList>
            <person name="Mwirichia R."/>
            <person name="Alam I."/>
            <person name="Rashid M."/>
            <person name="Vinu M."/>
            <person name="Ba-Alawi W."/>
            <person name="Anthony Kamau A."/>
            <person name="Kamanda Ngugi D."/>
            <person name="Goker M."/>
            <person name="Klenk H.P."/>
            <person name="Bajic V."/>
            <person name="Stingl U."/>
        </authorList>
    </citation>
    <scope>NUCLEOTIDE SEQUENCE [LARGE SCALE GENOMIC DNA]</scope>
    <source>
        <strain evidence="1">SCGC-AAA259E22</strain>
    </source>
</reference>
<organism evidence="1 2">
    <name type="scientific">candidate division MSBL1 archaeon SCGC-AAA259E22</name>
    <dbReference type="NCBI Taxonomy" id="1698265"/>
    <lineage>
        <taxon>Archaea</taxon>
        <taxon>Methanobacteriati</taxon>
        <taxon>Methanobacteriota</taxon>
        <taxon>candidate division MSBL1</taxon>
    </lineage>
</organism>
<dbReference type="Proteomes" id="UP000070657">
    <property type="component" value="Unassembled WGS sequence"/>
</dbReference>
<dbReference type="EMBL" id="LHXP01000001">
    <property type="protein sequence ID" value="KXA94019.1"/>
    <property type="molecule type" value="Genomic_DNA"/>
</dbReference>
<evidence type="ECO:0000313" key="2">
    <source>
        <dbReference type="Proteomes" id="UP000070657"/>
    </source>
</evidence>
<gene>
    <name evidence="1" type="ORF">AKJ66_00205</name>
</gene>